<dbReference type="PANTHER" id="PTHR40037">
    <property type="entry name" value="PHOSPHOESTERASE YJCG-RELATED"/>
    <property type="match status" value="1"/>
</dbReference>
<comment type="caution">
    <text evidence="2">The sequence shown here is derived from an EMBL/GenBank/DDBJ whole genome shotgun (WGS) entry which is preliminary data.</text>
</comment>
<protein>
    <submittedName>
        <fullName evidence="2">2'-5' RNA ligase family protein</fullName>
    </submittedName>
</protein>
<name>A0A941IQK5_9ACTN</name>
<dbReference type="AlphaFoldDB" id="A0A941IQK5"/>
<evidence type="ECO:0000313" key="2">
    <source>
        <dbReference type="EMBL" id="MBR7834312.1"/>
    </source>
</evidence>
<reference evidence="2" key="1">
    <citation type="submission" date="2021-04" db="EMBL/GenBank/DDBJ databases">
        <title>Genome based classification of Actinospica acidithermotolerans sp. nov., an actinobacterium isolated from an Indonesian hot spring.</title>
        <authorList>
            <person name="Kusuma A.B."/>
            <person name="Putra K.E."/>
            <person name="Nafisah S."/>
            <person name="Loh J."/>
            <person name="Nouioui I."/>
            <person name="Goodfellow M."/>
        </authorList>
    </citation>
    <scope>NUCLEOTIDE SEQUENCE</scope>
    <source>
        <strain evidence="2">CSCA 57</strain>
    </source>
</reference>
<dbReference type="SUPFAM" id="SSF55144">
    <property type="entry name" value="LigT-like"/>
    <property type="match status" value="1"/>
</dbReference>
<gene>
    <name evidence="2" type="ORF">KDL01_13635</name>
</gene>
<dbReference type="GO" id="GO:0016874">
    <property type="term" value="F:ligase activity"/>
    <property type="evidence" value="ECO:0007669"/>
    <property type="project" value="UniProtKB-KW"/>
</dbReference>
<dbReference type="EMBL" id="JAGSOG010000055">
    <property type="protein sequence ID" value="MBR7834312.1"/>
    <property type="molecule type" value="Genomic_DNA"/>
</dbReference>
<sequence length="196" mass="21575">MTTIGISLEIPEPYGSALRARRASYGDAHAEFVPTHVTLLPPTEVDPEALGEIEEHLGNVAAGFAPFTMRLGGTGTFMPISPVVFVQIAQGITQCANLEAKVRSGVLDRELQFPYHPHVTVAHDLDEHMLEFAMQDLADYHAEFDLDRLKLYEQCSSGSWQVLREFPFGQEWHPDQLAHDADDADDGDADDGDDAA</sequence>
<dbReference type="InterPro" id="IPR050580">
    <property type="entry name" value="2H_phosphoesterase_YjcG-like"/>
</dbReference>
<feature type="compositionally biased region" description="Acidic residues" evidence="1">
    <location>
        <begin position="182"/>
        <end position="196"/>
    </location>
</feature>
<dbReference type="Pfam" id="PF13563">
    <property type="entry name" value="2_5_RNA_ligase2"/>
    <property type="match status" value="1"/>
</dbReference>
<organism evidence="2 3">
    <name type="scientific">Actinospica durhamensis</name>
    <dbReference type="NCBI Taxonomy" id="1508375"/>
    <lineage>
        <taxon>Bacteria</taxon>
        <taxon>Bacillati</taxon>
        <taxon>Actinomycetota</taxon>
        <taxon>Actinomycetes</taxon>
        <taxon>Catenulisporales</taxon>
        <taxon>Actinospicaceae</taxon>
        <taxon>Actinospica</taxon>
    </lineage>
</organism>
<keyword evidence="3" id="KW-1185">Reference proteome</keyword>
<dbReference type="Proteomes" id="UP000675781">
    <property type="component" value="Unassembled WGS sequence"/>
</dbReference>
<evidence type="ECO:0000256" key="1">
    <source>
        <dbReference type="SAM" id="MobiDB-lite"/>
    </source>
</evidence>
<proteinExistence type="predicted"/>
<dbReference type="InterPro" id="IPR009097">
    <property type="entry name" value="Cyclic_Pdiesterase"/>
</dbReference>
<keyword evidence="2" id="KW-0436">Ligase</keyword>
<feature type="region of interest" description="Disordered" evidence="1">
    <location>
        <begin position="176"/>
        <end position="196"/>
    </location>
</feature>
<evidence type="ECO:0000313" key="3">
    <source>
        <dbReference type="Proteomes" id="UP000675781"/>
    </source>
</evidence>
<accession>A0A941IQK5</accession>
<dbReference type="PANTHER" id="PTHR40037:SF1">
    <property type="entry name" value="PHOSPHOESTERASE SAOUHSC_00951-RELATED"/>
    <property type="match status" value="1"/>
</dbReference>
<dbReference type="Gene3D" id="3.90.1140.10">
    <property type="entry name" value="Cyclic phosphodiesterase"/>
    <property type="match status" value="1"/>
</dbReference>
<dbReference type="RefSeq" id="WP_212528833.1">
    <property type="nucleotide sequence ID" value="NZ_JAGSOG010000055.1"/>
</dbReference>